<feature type="signal peptide" evidence="5">
    <location>
        <begin position="1"/>
        <end position="21"/>
    </location>
</feature>
<dbReference type="Gene3D" id="2.40.70.10">
    <property type="entry name" value="Acid Proteases"/>
    <property type="match status" value="2"/>
</dbReference>
<dbReference type="FunFam" id="2.40.70.10:FF:000041">
    <property type="entry name" value="Basic 7S globulin"/>
    <property type="match status" value="1"/>
</dbReference>
<comment type="subcellular location">
    <subcellularLocation>
        <location evidence="1">Secreted</location>
        <location evidence="1">Extracellular space</location>
    </subcellularLocation>
</comment>
<organism evidence="7 8">
    <name type="scientific">Eucalyptus globulus</name>
    <name type="common">Tasmanian blue gum</name>
    <dbReference type="NCBI Taxonomy" id="34317"/>
    <lineage>
        <taxon>Eukaryota</taxon>
        <taxon>Viridiplantae</taxon>
        <taxon>Streptophyta</taxon>
        <taxon>Embryophyta</taxon>
        <taxon>Tracheophyta</taxon>
        <taxon>Spermatophyta</taxon>
        <taxon>Magnoliopsida</taxon>
        <taxon>eudicotyledons</taxon>
        <taxon>Gunneridae</taxon>
        <taxon>Pentapetalae</taxon>
        <taxon>rosids</taxon>
        <taxon>malvids</taxon>
        <taxon>Myrtales</taxon>
        <taxon>Myrtaceae</taxon>
        <taxon>Myrtoideae</taxon>
        <taxon>Eucalypteae</taxon>
        <taxon>Eucalyptus</taxon>
    </lineage>
</organism>
<evidence type="ECO:0000313" key="7">
    <source>
        <dbReference type="EMBL" id="KAL3725558.1"/>
    </source>
</evidence>
<sequence length="458" mass="49076">MNTIPLHVFVLFLFLVTTISLTPPPTLSLSTSPPPPPRRSLPLVAPIRKDNTTLRYTLSVYLKIPPQRLDLLLHLGGRFFWVDCYRNYYSSPTYRHIHCNSSVCYPFDAVGCGYCSGPPPSPTCSNDSCLYSPENPLILKVGLEDALVDALGLPSTDGSSAGRVEVVPNFLFSCARPDLLAEFPNGTSGLAALGFSNASLPVQVAKARSLPRCFALCLSGSRSAAGVTFVGTVGPYNFLPGIDLSKNLSYTPILLNPHGDTFVVYAPKPTAEYYVNVTAIKVNGKAVPLNATLLAIDQKSGHGGTIISTLVPYTTLQTSIYGAVARAFAREASTAFNLTATQPVKPFGLCYSARHVNVARAGPAVPAIDLVMHGQDAVWRLFGANSMVRIQRNGTDAWCLGLVDGGAEFRAAILIGGHQMEDNLLQFDLGKMRLGFSSSVLVRGTTCANFNFTTGNHA</sequence>
<comment type="similarity">
    <text evidence="2">Belongs to the peptidase A1 family.</text>
</comment>
<dbReference type="PANTHER" id="PTHR47965">
    <property type="entry name" value="ASPARTYL PROTEASE-RELATED"/>
    <property type="match status" value="1"/>
</dbReference>
<keyword evidence="4 5" id="KW-0732">Signal</keyword>
<feature type="chain" id="PRO_5044770458" description="Peptidase A1 domain-containing protein" evidence="5">
    <location>
        <begin position="22"/>
        <end position="458"/>
    </location>
</feature>
<evidence type="ECO:0000256" key="2">
    <source>
        <dbReference type="ARBA" id="ARBA00007447"/>
    </source>
</evidence>
<feature type="domain" description="Peptidase A1" evidence="6">
    <location>
        <begin position="56"/>
        <end position="437"/>
    </location>
</feature>
<evidence type="ECO:0000313" key="8">
    <source>
        <dbReference type="Proteomes" id="UP001634007"/>
    </source>
</evidence>
<dbReference type="InterPro" id="IPR033121">
    <property type="entry name" value="PEPTIDASE_A1"/>
</dbReference>
<dbReference type="Pfam" id="PF14543">
    <property type="entry name" value="TAXi_N"/>
    <property type="match status" value="1"/>
</dbReference>
<keyword evidence="3" id="KW-0964">Secreted</keyword>
<evidence type="ECO:0000256" key="1">
    <source>
        <dbReference type="ARBA" id="ARBA00004239"/>
    </source>
</evidence>
<evidence type="ECO:0000259" key="6">
    <source>
        <dbReference type="PROSITE" id="PS51767"/>
    </source>
</evidence>
<gene>
    <name evidence="7" type="ORF">ACJRO7_030567</name>
</gene>
<dbReference type="PANTHER" id="PTHR47965:SF6">
    <property type="entry name" value="ASPARTIC PROTEINASE GIP1-RELATED"/>
    <property type="match status" value="1"/>
</dbReference>
<dbReference type="AlphaFoldDB" id="A0ABD3JHM8"/>
<dbReference type="SUPFAM" id="SSF50630">
    <property type="entry name" value="Acid proteases"/>
    <property type="match status" value="1"/>
</dbReference>
<accession>A0ABD3JHM8</accession>
<dbReference type="PROSITE" id="PS51767">
    <property type="entry name" value="PEPTIDASE_A1"/>
    <property type="match status" value="1"/>
</dbReference>
<dbReference type="CDD" id="cd05489">
    <property type="entry name" value="xylanase_inhibitor_I_like"/>
    <property type="match status" value="1"/>
</dbReference>
<name>A0ABD3JHM8_EUCGL</name>
<evidence type="ECO:0000256" key="3">
    <source>
        <dbReference type="ARBA" id="ARBA00022525"/>
    </source>
</evidence>
<dbReference type="InterPro" id="IPR032861">
    <property type="entry name" value="TAXi_N"/>
</dbReference>
<proteinExistence type="inferred from homology"/>
<dbReference type="InterPro" id="IPR033868">
    <property type="entry name" value="Xylanase_inhibitor_I-like"/>
</dbReference>
<dbReference type="InterPro" id="IPR021109">
    <property type="entry name" value="Peptidase_aspartic_dom_sf"/>
</dbReference>
<dbReference type="GO" id="GO:0005576">
    <property type="term" value="C:extracellular region"/>
    <property type="evidence" value="ECO:0007669"/>
    <property type="project" value="UniProtKB-SubCell"/>
</dbReference>
<comment type="caution">
    <text evidence="7">The sequence shown here is derived from an EMBL/GenBank/DDBJ whole genome shotgun (WGS) entry which is preliminary data.</text>
</comment>
<dbReference type="InterPro" id="IPR032799">
    <property type="entry name" value="TAXi_C"/>
</dbReference>
<evidence type="ECO:0000256" key="5">
    <source>
        <dbReference type="SAM" id="SignalP"/>
    </source>
</evidence>
<dbReference type="Pfam" id="PF14541">
    <property type="entry name" value="TAXi_C"/>
    <property type="match status" value="1"/>
</dbReference>
<reference evidence="7 8" key="1">
    <citation type="submission" date="2024-11" db="EMBL/GenBank/DDBJ databases">
        <title>Chromosome-level genome assembly of Eucalyptus globulus Labill. provides insights into its genome evolution.</title>
        <authorList>
            <person name="Li X."/>
        </authorList>
    </citation>
    <scope>NUCLEOTIDE SEQUENCE [LARGE SCALE GENOMIC DNA]</scope>
    <source>
        <strain evidence="7">CL2024</strain>
        <tissue evidence="7">Fresh tender leaves</tissue>
    </source>
</reference>
<dbReference type="Proteomes" id="UP001634007">
    <property type="component" value="Unassembled WGS sequence"/>
</dbReference>
<evidence type="ECO:0000256" key="4">
    <source>
        <dbReference type="ARBA" id="ARBA00022729"/>
    </source>
</evidence>
<dbReference type="InterPro" id="IPR001461">
    <property type="entry name" value="Aspartic_peptidase_A1"/>
</dbReference>
<keyword evidence="8" id="KW-1185">Reference proteome</keyword>
<dbReference type="EMBL" id="JBJKBG010000008">
    <property type="protein sequence ID" value="KAL3725558.1"/>
    <property type="molecule type" value="Genomic_DNA"/>
</dbReference>
<protein>
    <recommendedName>
        <fullName evidence="6">Peptidase A1 domain-containing protein</fullName>
    </recommendedName>
</protein>